<dbReference type="GO" id="GO:0016740">
    <property type="term" value="F:transferase activity"/>
    <property type="evidence" value="ECO:0007669"/>
    <property type="project" value="UniProtKB-KW"/>
</dbReference>
<protein>
    <submittedName>
        <fullName evidence="2">Glutathione S-transferase</fullName>
    </submittedName>
</protein>
<keyword evidence="3" id="KW-1185">Reference proteome</keyword>
<dbReference type="AlphaFoldDB" id="A0A7M2YWD4"/>
<sequence length="101" mass="11347">MLRLFQTEWCPSSHRVRQRLTELDVAYTALQVPVERDERTALFQATGGVTIPALVAEDGAVLIGEDAILDYLDRRFDEPGGAVAHREKAEQARRRLLEEAA</sequence>
<dbReference type="Gene3D" id="3.40.30.10">
    <property type="entry name" value="Glutaredoxin"/>
    <property type="match status" value="1"/>
</dbReference>
<dbReference type="SUPFAM" id="SSF52833">
    <property type="entry name" value="Thioredoxin-like"/>
    <property type="match status" value="1"/>
</dbReference>
<dbReference type="PROSITE" id="PS50404">
    <property type="entry name" value="GST_NTER"/>
    <property type="match status" value="1"/>
</dbReference>
<proteinExistence type="predicted"/>
<dbReference type="Pfam" id="PF13417">
    <property type="entry name" value="GST_N_3"/>
    <property type="match status" value="1"/>
</dbReference>
<dbReference type="Proteomes" id="UP000254134">
    <property type="component" value="Unassembled WGS sequence"/>
</dbReference>
<dbReference type="EMBL" id="QQZY01000004">
    <property type="protein sequence ID" value="RDI74451.1"/>
    <property type="molecule type" value="Genomic_DNA"/>
</dbReference>
<evidence type="ECO:0000313" key="2">
    <source>
        <dbReference type="EMBL" id="RDI74451.1"/>
    </source>
</evidence>
<reference evidence="2 3" key="1">
    <citation type="submission" date="2018-07" db="EMBL/GenBank/DDBJ databases">
        <title>High-quality-draft genome sequence of Gaiella occulta.</title>
        <authorList>
            <person name="Severino R."/>
            <person name="Froufe H.J.C."/>
            <person name="Rainey F.A."/>
            <person name="Barroso C."/>
            <person name="Albuquerque L."/>
            <person name="Lobo-Da-Cunha A."/>
            <person name="Da Costa M.S."/>
            <person name="Egas C."/>
        </authorList>
    </citation>
    <scope>NUCLEOTIDE SEQUENCE [LARGE SCALE GENOMIC DNA]</scope>
    <source>
        <strain evidence="2 3">F2-233</strain>
    </source>
</reference>
<reference evidence="3" key="2">
    <citation type="journal article" date="2019" name="MicrobiologyOpen">
        <title>High-quality draft genome sequence of Gaiella occulta isolated from a 150 meter deep mineral water borehole and comparison with the genome sequences of other deep-branching lineages of the phylum Actinobacteria.</title>
        <authorList>
            <person name="Severino R."/>
            <person name="Froufe H.J.C."/>
            <person name="Barroso C."/>
            <person name="Albuquerque L."/>
            <person name="Lobo-da-Cunha A."/>
            <person name="da Costa M.S."/>
            <person name="Egas C."/>
        </authorList>
    </citation>
    <scope>NUCLEOTIDE SEQUENCE [LARGE SCALE GENOMIC DNA]</scope>
    <source>
        <strain evidence="3">F2-233</strain>
    </source>
</reference>
<evidence type="ECO:0000313" key="3">
    <source>
        <dbReference type="Proteomes" id="UP000254134"/>
    </source>
</evidence>
<accession>A0A7M2YWD4</accession>
<keyword evidence="2" id="KW-0808">Transferase</keyword>
<dbReference type="InterPro" id="IPR004045">
    <property type="entry name" value="Glutathione_S-Trfase_N"/>
</dbReference>
<comment type="caution">
    <text evidence="2">The sequence shown here is derived from an EMBL/GenBank/DDBJ whole genome shotgun (WGS) entry which is preliminary data.</text>
</comment>
<dbReference type="InterPro" id="IPR036249">
    <property type="entry name" value="Thioredoxin-like_sf"/>
</dbReference>
<dbReference type="PROSITE" id="PS51354">
    <property type="entry name" value="GLUTAREDOXIN_2"/>
    <property type="match status" value="1"/>
</dbReference>
<feature type="domain" description="GST N-terminal" evidence="1">
    <location>
        <begin position="1"/>
        <end position="80"/>
    </location>
</feature>
<gene>
    <name evidence="2" type="ORF">Gocc_2027</name>
</gene>
<organism evidence="2 3">
    <name type="scientific">Gaiella occulta</name>
    <dbReference type="NCBI Taxonomy" id="1002870"/>
    <lineage>
        <taxon>Bacteria</taxon>
        <taxon>Bacillati</taxon>
        <taxon>Actinomycetota</taxon>
        <taxon>Thermoleophilia</taxon>
        <taxon>Gaiellales</taxon>
        <taxon>Gaiellaceae</taxon>
        <taxon>Gaiella</taxon>
    </lineage>
</organism>
<evidence type="ECO:0000259" key="1">
    <source>
        <dbReference type="PROSITE" id="PS50404"/>
    </source>
</evidence>
<name>A0A7M2YWD4_9ACTN</name>